<dbReference type="InterPro" id="IPR036388">
    <property type="entry name" value="WH-like_DNA-bd_sf"/>
</dbReference>
<dbReference type="RefSeq" id="WP_014221389.1">
    <property type="nucleotide sequence ID" value="NZ_LWBO01000012.1"/>
</dbReference>
<dbReference type="Pfam" id="PF13412">
    <property type="entry name" value="HTH_24"/>
    <property type="match status" value="1"/>
</dbReference>
<dbReference type="EMBL" id="LWBO01000012">
    <property type="protein sequence ID" value="OQP48205.1"/>
    <property type="molecule type" value="Genomic_DNA"/>
</dbReference>
<evidence type="ECO:0000313" key="2">
    <source>
        <dbReference type="EMBL" id="OQP48205.1"/>
    </source>
</evidence>
<dbReference type="PROSITE" id="PS01125">
    <property type="entry name" value="ROK"/>
    <property type="match status" value="1"/>
</dbReference>
<sequence>MTGQQSIFELFSDETTSGVAYKNKALKRTIINHLDALGNTTITDLAQALNISVPKITSLINELITDGLVKDYGKVDSKGGRRASMYGLVAESGFFIGVDVKHYYINLGLLDFKKNLVTSEMHVPFVLANTRESFDQLIKIIQHFIANLPVQSRNILAMCVNLSGRINSESGYSYSFFHFHEEPLSATIEKAIGIRTFLENDSRAMAYGEFHNGIVREEKNVLFVNLDYGIGLGIMIDGKIYRGKSGFGGEFGHIPLFSNEIICHCGKKGCLETEASGQALIRQFKEKIEQGSSSSLLPNKLPDDLRLSDIIQATKNEDVLSIELIAGIGEKIGRGISVIINIFNPELVILGGTLAETGDYIRLPIRSALNKYSLSLVNNDTQLHMSKLHELAGVIGGCLIARDKLLAIGT</sequence>
<dbReference type="Gene3D" id="3.30.420.40">
    <property type="match status" value="2"/>
</dbReference>
<gene>
    <name evidence="2" type="ORF">A4D02_05665</name>
</gene>
<dbReference type="PANTHER" id="PTHR18964">
    <property type="entry name" value="ROK (REPRESSOR, ORF, KINASE) FAMILY"/>
    <property type="match status" value="1"/>
</dbReference>
<keyword evidence="3" id="KW-1185">Reference proteome</keyword>
<dbReference type="InterPro" id="IPR049874">
    <property type="entry name" value="ROK_cs"/>
</dbReference>
<dbReference type="InterPro" id="IPR043129">
    <property type="entry name" value="ATPase_NBD"/>
</dbReference>
<dbReference type="PANTHER" id="PTHR18964:SF149">
    <property type="entry name" value="BIFUNCTIONAL UDP-N-ACETYLGLUCOSAMINE 2-EPIMERASE_N-ACETYLMANNOSAMINE KINASE"/>
    <property type="match status" value="1"/>
</dbReference>
<comment type="similarity">
    <text evidence="1">Belongs to the ROK (NagC/XylR) family.</text>
</comment>
<protein>
    <submittedName>
        <fullName evidence="2">Transcriptional regulator</fullName>
    </submittedName>
</protein>
<proteinExistence type="inferred from homology"/>
<organism evidence="2 3">
    <name type="scientific">Niastella koreensis</name>
    <dbReference type="NCBI Taxonomy" id="354356"/>
    <lineage>
        <taxon>Bacteria</taxon>
        <taxon>Pseudomonadati</taxon>
        <taxon>Bacteroidota</taxon>
        <taxon>Chitinophagia</taxon>
        <taxon>Chitinophagales</taxon>
        <taxon>Chitinophagaceae</taxon>
        <taxon>Niastella</taxon>
    </lineage>
</organism>
<name>A0ABX3NVC2_9BACT</name>
<accession>A0ABX3NVC2</accession>
<dbReference type="Proteomes" id="UP000192277">
    <property type="component" value="Unassembled WGS sequence"/>
</dbReference>
<dbReference type="Gene3D" id="1.10.10.10">
    <property type="entry name" value="Winged helix-like DNA-binding domain superfamily/Winged helix DNA-binding domain"/>
    <property type="match status" value="1"/>
</dbReference>
<dbReference type="InterPro" id="IPR036390">
    <property type="entry name" value="WH_DNA-bd_sf"/>
</dbReference>
<evidence type="ECO:0000256" key="1">
    <source>
        <dbReference type="ARBA" id="ARBA00006479"/>
    </source>
</evidence>
<dbReference type="InterPro" id="IPR000600">
    <property type="entry name" value="ROK"/>
</dbReference>
<dbReference type="SUPFAM" id="SSF53067">
    <property type="entry name" value="Actin-like ATPase domain"/>
    <property type="match status" value="1"/>
</dbReference>
<evidence type="ECO:0000313" key="3">
    <source>
        <dbReference type="Proteomes" id="UP000192277"/>
    </source>
</evidence>
<reference evidence="2 3" key="1">
    <citation type="submission" date="2016-04" db="EMBL/GenBank/DDBJ databases">
        <authorList>
            <person name="Chen L."/>
            <person name="Zhuang W."/>
            <person name="Wang G."/>
        </authorList>
    </citation>
    <scope>NUCLEOTIDE SEQUENCE [LARGE SCALE GENOMIC DNA]</scope>
    <source>
        <strain evidence="3">GR20</strain>
    </source>
</reference>
<dbReference type="Pfam" id="PF00480">
    <property type="entry name" value="ROK"/>
    <property type="match status" value="1"/>
</dbReference>
<dbReference type="SUPFAM" id="SSF46785">
    <property type="entry name" value="Winged helix' DNA-binding domain"/>
    <property type="match status" value="1"/>
</dbReference>
<comment type="caution">
    <text evidence="2">The sequence shown here is derived from an EMBL/GenBank/DDBJ whole genome shotgun (WGS) entry which is preliminary data.</text>
</comment>